<dbReference type="GO" id="GO:0009166">
    <property type="term" value="P:nucleotide catabolic process"/>
    <property type="evidence" value="ECO:0007669"/>
    <property type="project" value="InterPro"/>
</dbReference>
<name>A0A381SUL4_9ZZZZ</name>
<proteinExistence type="predicted"/>
<evidence type="ECO:0000313" key="1">
    <source>
        <dbReference type="EMBL" id="SVA05043.1"/>
    </source>
</evidence>
<accession>A0A381SUL4</accession>
<dbReference type="SUPFAM" id="SSF56300">
    <property type="entry name" value="Metallo-dependent phosphatases"/>
    <property type="match status" value="1"/>
</dbReference>
<dbReference type="InterPro" id="IPR029052">
    <property type="entry name" value="Metallo-depent_PP-like"/>
</dbReference>
<evidence type="ECO:0008006" key="2">
    <source>
        <dbReference type="Google" id="ProtNLM"/>
    </source>
</evidence>
<dbReference type="PANTHER" id="PTHR11575:SF24">
    <property type="entry name" value="5'-NUCLEOTIDASE"/>
    <property type="match status" value="1"/>
</dbReference>
<dbReference type="AlphaFoldDB" id="A0A381SUL4"/>
<dbReference type="Gene3D" id="3.60.21.10">
    <property type="match status" value="1"/>
</dbReference>
<sequence>MKKSILLLLCSVLIAQTNIAQTHIAMVSTSNVFAEYYDCGCPNNPLGGLARKAHFINTQMINMSKQDPILLDAGNMLFDSNEVNPDELPLKDKKYKAENLVRAMELLDHDVINVGSNDFKGGLDFLTDVTSRTTIKFVSANLYDKNEELLFLPYHIVSSKGLDIGIIGLSEATKHNSVINKDFVSEGNKNIDKIIDSVDIVVILIDISDDNTIDLASVFPRADYIFLSGVKYFTEPKTEQRQDGPFIYAGGIQGRRLSIVNL</sequence>
<organism evidence="1">
    <name type="scientific">marine metagenome</name>
    <dbReference type="NCBI Taxonomy" id="408172"/>
    <lineage>
        <taxon>unclassified sequences</taxon>
        <taxon>metagenomes</taxon>
        <taxon>ecological metagenomes</taxon>
    </lineage>
</organism>
<dbReference type="GO" id="GO:0016787">
    <property type="term" value="F:hydrolase activity"/>
    <property type="evidence" value="ECO:0007669"/>
    <property type="project" value="InterPro"/>
</dbReference>
<dbReference type="InterPro" id="IPR006179">
    <property type="entry name" value="5_nucleotidase/apyrase"/>
</dbReference>
<dbReference type="EMBL" id="UINC01003292">
    <property type="protein sequence ID" value="SVA05043.1"/>
    <property type="molecule type" value="Genomic_DNA"/>
</dbReference>
<dbReference type="PANTHER" id="PTHR11575">
    <property type="entry name" value="5'-NUCLEOTIDASE-RELATED"/>
    <property type="match status" value="1"/>
</dbReference>
<feature type="non-terminal residue" evidence="1">
    <location>
        <position position="262"/>
    </location>
</feature>
<protein>
    <recommendedName>
        <fullName evidence="2">Calcineurin-like phosphoesterase domain-containing protein</fullName>
    </recommendedName>
</protein>
<gene>
    <name evidence="1" type="ORF">METZ01_LOCUS57897</name>
</gene>
<reference evidence="1" key="1">
    <citation type="submission" date="2018-05" db="EMBL/GenBank/DDBJ databases">
        <authorList>
            <person name="Lanie J.A."/>
            <person name="Ng W.-L."/>
            <person name="Kazmierczak K.M."/>
            <person name="Andrzejewski T.M."/>
            <person name="Davidsen T.M."/>
            <person name="Wayne K.J."/>
            <person name="Tettelin H."/>
            <person name="Glass J.I."/>
            <person name="Rusch D."/>
            <person name="Podicherti R."/>
            <person name="Tsui H.-C.T."/>
            <person name="Winkler M.E."/>
        </authorList>
    </citation>
    <scope>NUCLEOTIDE SEQUENCE</scope>
</reference>